<dbReference type="Gene3D" id="3.30.1150.10">
    <property type="match status" value="1"/>
</dbReference>
<dbReference type="Proteomes" id="UP001156703">
    <property type="component" value="Unassembled WGS sequence"/>
</dbReference>
<dbReference type="NCBIfam" id="TIGR01352">
    <property type="entry name" value="tonB_Cterm"/>
    <property type="match status" value="1"/>
</dbReference>
<dbReference type="InterPro" id="IPR037682">
    <property type="entry name" value="TonB_C"/>
</dbReference>
<evidence type="ECO:0000313" key="8">
    <source>
        <dbReference type="Proteomes" id="UP001156703"/>
    </source>
</evidence>
<feature type="chain" id="PRO_5045634942" description="TonB C-terminal domain-containing protein" evidence="5">
    <location>
        <begin position="16"/>
        <end position="267"/>
    </location>
</feature>
<keyword evidence="8" id="KW-1185">Reference proteome</keyword>
<proteinExistence type="predicted"/>
<evidence type="ECO:0000256" key="4">
    <source>
        <dbReference type="ARBA" id="ARBA00023136"/>
    </source>
</evidence>
<dbReference type="InterPro" id="IPR006260">
    <property type="entry name" value="TonB/TolA_C"/>
</dbReference>
<comment type="caution">
    <text evidence="7">The sequence shown here is derived from an EMBL/GenBank/DDBJ whole genome shotgun (WGS) entry which is preliminary data.</text>
</comment>
<dbReference type="PROSITE" id="PS52015">
    <property type="entry name" value="TONB_CTD"/>
    <property type="match status" value="1"/>
</dbReference>
<evidence type="ECO:0000256" key="1">
    <source>
        <dbReference type="ARBA" id="ARBA00004167"/>
    </source>
</evidence>
<reference evidence="8" key="1">
    <citation type="journal article" date="2019" name="Int. J. Syst. Evol. Microbiol.">
        <title>The Global Catalogue of Microorganisms (GCM) 10K type strain sequencing project: providing services to taxonomists for standard genome sequencing and annotation.</title>
        <authorList>
            <consortium name="The Broad Institute Genomics Platform"/>
            <consortium name="The Broad Institute Genome Sequencing Center for Infectious Disease"/>
            <person name="Wu L."/>
            <person name="Ma J."/>
        </authorList>
    </citation>
    <scope>NUCLEOTIDE SEQUENCE [LARGE SCALE GENOMIC DNA]</scope>
    <source>
        <strain evidence="8">NBRC 102146</strain>
    </source>
</reference>
<keyword evidence="5" id="KW-0732">Signal</keyword>
<evidence type="ECO:0000313" key="7">
    <source>
        <dbReference type="EMBL" id="GLR48035.1"/>
    </source>
</evidence>
<keyword evidence="3" id="KW-1133">Transmembrane helix</keyword>
<accession>A0ABQ5Z8S9</accession>
<dbReference type="SUPFAM" id="SSF74653">
    <property type="entry name" value="TolA/TonB C-terminal domain"/>
    <property type="match status" value="1"/>
</dbReference>
<feature type="signal peptide" evidence="5">
    <location>
        <begin position="1"/>
        <end position="15"/>
    </location>
</feature>
<organism evidence="7 8">
    <name type="scientific">Sphingomonas astaxanthinifaciens DSM 22298</name>
    <dbReference type="NCBI Taxonomy" id="1123267"/>
    <lineage>
        <taxon>Bacteria</taxon>
        <taxon>Pseudomonadati</taxon>
        <taxon>Pseudomonadota</taxon>
        <taxon>Alphaproteobacteria</taxon>
        <taxon>Sphingomonadales</taxon>
        <taxon>Sphingomonadaceae</taxon>
        <taxon>Sphingomonas</taxon>
    </lineage>
</organism>
<name>A0ABQ5Z8S9_9SPHN</name>
<evidence type="ECO:0000259" key="6">
    <source>
        <dbReference type="PROSITE" id="PS52015"/>
    </source>
</evidence>
<dbReference type="EMBL" id="BSOO01000017">
    <property type="protein sequence ID" value="GLR48035.1"/>
    <property type="molecule type" value="Genomic_DNA"/>
</dbReference>
<gene>
    <name evidence="7" type="ORF">GCM10007925_17480</name>
</gene>
<protein>
    <recommendedName>
        <fullName evidence="6">TonB C-terminal domain-containing protein</fullName>
    </recommendedName>
</protein>
<evidence type="ECO:0000256" key="2">
    <source>
        <dbReference type="ARBA" id="ARBA00022692"/>
    </source>
</evidence>
<keyword evidence="4" id="KW-0472">Membrane</keyword>
<comment type="subcellular location">
    <subcellularLocation>
        <location evidence="1">Membrane</location>
        <topology evidence="1">Single-pass membrane protein</topology>
    </subcellularLocation>
</comment>
<keyword evidence="2" id="KW-0812">Transmembrane</keyword>
<dbReference type="Pfam" id="PF03544">
    <property type="entry name" value="TonB_C"/>
    <property type="match status" value="1"/>
</dbReference>
<feature type="domain" description="TonB C-terminal" evidence="6">
    <location>
        <begin position="173"/>
        <end position="267"/>
    </location>
</feature>
<evidence type="ECO:0000256" key="3">
    <source>
        <dbReference type="ARBA" id="ARBA00022989"/>
    </source>
</evidence>
<evidence type="ECO:0000256" key="5">
    <source>
        <dbReference type="SAM" id="SignalP"/>
    </source>
</evidence>
<sequence>MGMAAALVMASQAAAAPVPPTPSGPWQVEFADQRCVASRPYTTASGPMVLGVEPSPDGEGVRFLVRVEAAAKESLGFAPGKLVVNGRQVADRVLFWRGGNNGLIAFAEGDKDADPQNLVRLREVRTVALQTKRLSADLALTGTEKLAGVLATCNRGLLESWGFAAAEQDRLASWPKMEGRLPITFNDYPASAIKNGESGEVRTRLTVGADGRVTQCALRSGSGFAVLDNATCALLQRRARFTPARDKEGKPMAAPAFQTVIWMVPGN</sequence>